<reference evidence="2" key="1">
    <citation type="journal article" date="2019" name="Int. J. Syst. Evol. Microbiol.">
        <title>The Global Catalogue of Microorganisms (GCM) 10K type strain sequencing project: providing services to taxonomists for standard genome sequencing and annotation.</title>
        <authorList>
            <consortium name="The Broad Institute Genomics Platform"/>
            <consortium name="The Broad Institute Genome Sequencing Center for Infectious Disease"/>
            <person name="Wu L."/>
            <person name="Ma J."/>
        </authorList>
    </citation>
    <scope>NUCLEOTIDE SEQUENCE [LARGE SCALE GENOMIC DNA]</scope>
    <source>
        <strain evidence="2">JCM 17705</strain>
    </source>
</reference>
<dbReference type="EMBL" id="BAABFT010000007">
    <property type="protein sequence ID" value="GAA4326167.1"/>
    <property type="molecule type" value="Genomic_DNA"/>
</dbReference>
<accession>A0ABP8GL90</accession>
<sequence>MNNDRLAAQLETRIFYFYVVDQKPNEIRITMYGTHYTLHKSNEGWRNASSNSMNMSQPLIDSVVEVVYGSTQPMPV</sequence>
<organism evidence="1 2">
    <name type="scientific">Mucilaginibacter gynuensis</name>
    <dbReference type="NCBI Taxonomy" id="1302236"/>
    <lineage>
        <taxon>Bacteria</taxon>
        <taxon>Pseudomonadati</taxon>
        <taxon>Bacteroidota</taxon>
        <taxon>Sphingobacteriia</taxon>
        <taxon>Sphingobacteriales</taxon>
        <taxon>Sphingobacteriaceae</taxon>
        <taxon>Mucilaginibacter</taxon>
    </lineage>
</organism>
<dbReference type="Proteomes" id="UP001500582">
    <property type="component" value="Unassembled WGS sequence"/>
</dbReference>
<keyword evidence="2" id="KW-1185">Reference proteome</keyword>
<proteinExistence type="predicted"/>
<evidence type="ECO:0000313" key="2">
    <source>
        <dbReference type="Proteomes" id="UP001500582"/>
    </source>
</evidence>
<protein>
    <submittedName>
        <fullName evidence="1">Uncharacterized protein</fullName>
    </submittedName>
</protein>
<gene>
    <name evidence="1" type="ORF">GCM10023149_28820</name>
</gene>
<evidence type="ECO:0000313" key="1">
    <source>
        <dbReference type="EMBL" id="GAA4326167.1"/>
    </source>
</evidence>
<name>A0ABP8GL90_9SPHI</name>
<comment type="caution">
    <text evidence="1">The sequence shown here is derived from an EMBL/GenBank/DDBJ whole genome shotgun (WGS) entry which is preliminary data.</text>
</comment>